<evidence type="ECO:0000256" key="2">
    <source>
        <dbReference type="ARBA" id="ARBA00022679"/>
    </source>
</evidence>
<dbReference type="CDD" id="cd02440">
    <property type="entry name" value="AdoMet_MTases"/>
    <property type="match status" value="1"/>
</dbReference>
<dbReference type="InterPro" id="IPR001045">
    <property type="entry name" value="Spermi_synthase"/>
</dbReference>
<dbReference type="Gene3D" id="3.40.50.150">
    <property type="entry name" value="Vaccinia Virus protein VP39"/>
    <property type="match status" value="1"/>
</dbReference>
<accession>A0A6J1E7A6</accession>
<name>A0A6J1E7A6_CUCMO</name>
<dbReference type="FunFam" id="3.40.50.150:FF:000013">
    <property type="entry name" value="Spermidine synthase"/>
    <property type="match status" value="1"/>
</dbReference>
<dbReference type="GO" id="GO:0008295">
    <property type="term" value="P:spermidine biosynthetic process"/>
    <property type="evidence" value="ECO:0007669"/>
    <property type="project" value="TreeGrafter"/>
</dbReference>
<feature type="domain" description="PABS" evidence="5">
    <location>
        <begin position="36"/>
        <end position="271"/>
    </location>
</feature>
<evidence type="ECO:0000313" key="6">
    <source>
        <dbReference type="Proteomes" id="UP000504609"/>
    </source>
</evidence>
<dbReference type="PROSITE" id="PS51006">
    <property type="entry name" value="PABS_2"/>
    <property type="match status" value="1"/>
</dbReference>
<dbReference type="NCBIfam" id="TIGR00417">
    <property type="entry name" value="speE"/>
    <property type="match status" value="1"/>
</dbReference>
<reference evidence="7" key="1">
    <citation type="submission" date="2025-08" db="UniProtKB">
        <authorList>
            <consortium name="RefSeq"/>
        </authorList>
    </citation>
    <scope>IDENTIFICATION</scope>
    <source>
        <tissue evidence="7">Young leaves</tissue>
    </source>
</reference>
<keyword evidence="3" id="KW-0620">Polyamine biosynthesis</keyword>
<dbReference type="GO" id="GO:0004766">
    <property type="term" value="F:spermidine synthase activity"/>
    <property type="evidence" value="ECO:0007669"/>
    <property type="project" value="TreeGrafter"/>
</dbReference>
<dbReference type="InterPro" id="IPR030373">
    <property type="entry name" value="PABS_CS"/>
</dbReference>
<evidence type="ECO:0000256" key="1">
    <source>
        <dbReference type="ARBA" id="ARBA00007867"/>
    </source>
</evidence>
<dbReference type="KEGG" id="cmos:111431452"/>
<dbReference type="Gene3D" id="2.30.140.10">
    <property type="entry name" value="Spermidine synthase, tetramerisation domain"/>
    <property type="match status" value="1"/>
</dbReference>
<dbReference type="RefSeq" id="XP_022923862.1">
    <property type="nucleotide sequence ID" value="XM_023068094.1"/>
</dbReference>
<proteinExistence type="inferred from homology"/>
<evidence type="ECO:0000259" key="5">
    <source>
        <dbReference type="PROSITE" id="PS51006"/>
    </source>
</evidence>
<dbReference type="PROSITE" id="PS01330">
    <property type="entry name" value="PABS_1"/>
    <property type="match status" value="1"/>
</dbReference>
<comment type="similarity">
    <text evidence="1 4">Belongs to the spermidine/spermine synthase family.</text>
</comment>
<evidence type="ECO:0000256" key="3">
    <source>
        <dbReference type="PROSITE-ProRule" id="PRU00354"/>
    </source>
</evidence>
<dbReference type="InterPro" id="IPR035246">
    <property type="entry name" value="Spermidine_synt_N"/>
</dbReference>
<evidence type="ECO:0000256" key="4">
    <source>
        <dbReference type="RuleBase" id="RU003836"/>
    </source>
</evidence>
<sequence length="325" mass="35797">MAFQNHDASTIVTDHTRPITIVQNGASFVPTFPDCYVNIDEEFPGEAHVYKQEKVIFQGKSQYQDFFVFQSQTYGKIAILDGCLQLTEKDECSYQEMLTHLPLCSIPNPRKVLLIGGGDGGILREISRHDSVEQIDICELDEMVINVYKEFFPDIAIGYVDPRVNVHIGDGVAFIKSVPPGTYDAIIIDAFPGMGAYATELSDEDFLKSIAKALKPGGVLSAQADSVWIKNFTMEDTITRCRNIFKGSVNYAWTSVPSYPSGSIGFVLCSTNGPSVVDFKHPVNQLDPEKFGVANGPPKFYNSEIHTAAFCLPAFAKSKMGSTYA</sequence>
<dbReference type="HAMAP" id="MF_00198">
    <property type="entry name" value="Spermidine_synth"/>
    <property type="match status" value="1"/>
</dbReference>
<gene>
    <name evidence="7" type="primary">LOC111431452</name>
</gene>
<dbReference type="GeneID" id="111431452"/>
<dbReference type="InterPro" id="IPR037163">
    <property type="entry name" value="Spermidine_synt_N_sf"/>
</dbReference>
<dbReference type="Pfam" id="PF17284">
    <property type="entry name" value="Spermine_synt_N"/>
    <property type="match status" value="1"/>
</dbReference>
<feature type="active site" description="Proton acceptor" evidence="3">
    <location>
        <position position="189"/>
    </location>
</feature>
<dbReference type="AlphaFoldDB" id="A0A6J1E7A6"/>
<keyword evidence="6" id="KW-1185">Reference proteome</keyword>
<dbReference type="PANTHER" id="PTHR11558:SF28">
    <property type="entry name" value="SPERMIDINE SYNTHASE 2-LIKE"/>
    <property type="match status" value="1"/>
</dbReference>
<dbReference type="SUPFAM" id="SSF53335">
    <property type="entry name" value="S-adenosyl-L-methionine-dependent methyltransferases"/>
    <property type="match status" value="1"/>
</dbReference>
<keyword evidence="2 3" id="KW-0808">Transferase</keyword>
<dbReference type="InterPro" id="IPR030374">
    <property type="entry name" value="PABS"/>
</dbReference>
<dbReference type="PANTHER" id="PTHR11558">
    <property type="entry name" value="SPERMIDINE/SPERMINE SYNTHASE"/>
    <property type="match status" value="1"/>
</dbReference>
<dbReference type="GO" id="GO:0005829">
    <property type="term" value="C:cytosol"/>
    <property type="evidence" value="ECO:0007669"/>
    <property type="project" value="TreeGrafter"/>
</dbReference>
<evidence type="ECO:0000313" key="7">
    <source>
        <dbReference type="RefSeq" id="XP_022923862.1"/>
    </source>
</evidence>
<organism evidence="6 7">
    <name type="scientific">Cucurbita moschata</name>
    <name type="common">Winter crookneck squash</name>
    <name type="synonym">Cucurbita pepo var. moschata</name>
    <dbReference type="NCBI Taxonomy" id="3662"/>
    <lineage>
        <taxon>Eukaryota</taxon>
        <taxon>Viridiplantae</taxon>
        <taxon>Streptophyta</taxon>
        <taxon>Embryophyta</taxon>
        <taxon>Tracheophyta</taxon>
        <taxon>Spermatophyta</taxon>
        <taxon>Magnoliopsida</taxon>
        <taxon>eudicotyledons</taxon>
        <taxon>Gunneridae</taxon>
        <taxon>Pentapetalae</taxon>
        <taxon>rosids</taxon>
        <taxon>fabids</taxon>
        <taxon>Cucurbitales</taxon>
        <taxon>Cucurbitaceae</taxon>
        <taxon>Cucurbiteae</taxon>
        <taxon>Cucurbita</taxon>
    </lineage>
</organism>
<dbReference type="Pfam" id="PF01564">
    <property type="entry name" value="Spermine_synth"/>
    <property type="match status" value="1"/>
</dbReference>
<dbReference type="InterPro" id="IPR029063">
    <property type="entry name" value="SAM-dependent_MTases_sf"/>
</dbReference>
<dbReference type="Proteomes" id="UP000504609">
    <property type="component" value="Unplaced"/>
</dbReference>
<protein>
    <submittedName>
        <fullName evidence="7">Spermidine synthase 1-like</fullName>
    </submittedName>
</protein>